<dbReference type="Pfam" id="PF02737">
    <property type="entry name" value="3HCDH_N"/>
    <property type="match status" value="1"/>
</dbReference>
<keyword evidence="3" id="KW-0442">Lipid degradation</keyword>
<comment type="catalytic activity">
    <reaction evidence="7">
        <text>a (3S)-3-hydroxyacyl-CoA + NAD(+) = a 3-oxoacyl-CoA + NADH + H(+)</text>
        <dbReference type="Rhea" id="RHEA:22432"/>
        <dbReference type="ChEBI" id="CHEBI:15378"/>
        <dbReference type="ChEBI" id="CHEBI:57318"/>
        <dbReference type="ChEBI" id="CHEBI:57540"/>
        <dbReference type="ChEBI" id="CHEBI:57945"/>
        <dbReference type="ChEBI" id="CHEBI:90726"/>
        <dbReference type="EC" id="1.1.1.35"/>
    </reaction>
</comment>
<dbReference type="STRING" id="1225564.AA309_15270"/>
<evidence type="ECO:0000256" key="7">
    <source>
        <dbReference type="ARBA" id="ARBA00049556"/>
    </source>
</evidence>
<dbReference type="SUPFAM" id="SSF52096">
    <property type="entry name" value="ClpP/crotonase"/>
    <property type="match status" value="1"/>
</dbReference>
<dbReference type="InterPro" id="IPR029045">
    <property type="entry name" value="ClpP/crotonase-like_dom_sf"/>
</dbReference>
<dbReference type="Gene3D" id="1.10.1040.50">
    <property type="match status" value="1"/>
</dbReference>
<dbReference type="GO" id="GO:0003857">
    <property type="term" value="F:(3S)-3-hydroxyacyl-CoA dehydrogenase (NAD+) activity"/>
    <property type="evidence" value="ECO:0007669"/>
    <property type="project" value="UniProtKB-EC"/>
</dbReference>
<dbReference type="Gene3D" id="3.40.50.720">
    <property type="entry name" value="NAD(P)-binding Rossmann-like Domain"/>
    <property type="match status" value="1"/>
</dbReference>
<dbReference type="InterPro" id="IPR008927">
    <property type="entry name" value="6-PGluconate_DH-like_C_sf"/>
</dbReference>
<dbReference type="GO" id="GO:0006635">
    <property type="term" value="P:fatty acid beta-oxidation"/>
    <property type="evidence" value="ECO:0007669"/>
    <property type="project" value="UniProtKB-UniPathway"/>
</dbReference>
<dbReference type="OrthoDB" id="5389341at2"/>
<name>A0A0H1RIB1_9HYPH</name>
<evidence type="ECO:0000259" key="9">
    <source>
        <dbReference type="Pfam" id="PF02737"/>
    </source>
</evidence>
<dbReference type="Gene3D" id="3.90.226.10">
    <property type="entry name" value="2-enoyl-CoA Hydratase, Chain A, domain 1"/>
    <property type="match status" value="1"/>
</dbReference>
<dbReference type="RefSeq" id="WP_047189878.1">
    <property type="nucleotide sequence ID" value="NZ_LCYG01000037.1"/>
</dbReference>
<keyword evidence="6" id="KW-0443">Lipid metabolism</keyword>
<dbReference type="UniPathway" id="UPA00659"/>
<feature type="domain" description="3-hydroxyacyl-CoA dehydrogenase NAD binding" evidence="9">
    <location>
        <begin position="22"/>
        <end position="201"/>
    </location>
</feature>
<dbReference type="Pfam" id="PF00725">
    <property type="entry name" value="3HCDH"/>
    <property type="match status" value="1"/>
</dbReference>
<keyword evidence="4" id="KW-0560">Oxidoreductase</keyword>
<keyword evidence="11" id="KW-1185">Reference proteome</keyword>
<dbReference type="InterPro" id="IPR036291">
    <property type="entry name" value="NAD(P)-bd_dom_sf"/>
</dbReference>
<dbReference type="PATRIC" id="fig|1225564.3.peg.3946"/>
<protein>
    <submittedName>
        <fullName evidence="10">Uncharacterized protein</fullName>
    </submittedName>
</protein>
<dbReference type="Pfam" id="PF00378">
    <property type="entry name" value="ECH_1"/>
    <property type="match status" value="1"/>
</dbReference>
<organism evidence="10 11">
    <name type="scientific">Microvirga vignae</name>
    <dbReference type="NCBI Taxonomy" id="1225564"/>
    <lineage>
        <taxon>Bacteria</taxon>
        <taxon>Pseudomonadati</taxon>
        <taxon>Pseudomonadota</taxon>
        <taxon>Alphaproteobacteria</taxon>
        <taxon>Hyphomicrobiales</taxon>
        <taxon>Methylobacteriaceae</taxon>
        <taxon>Microvirga</taxon>
    </lineage>
</organism>
<evidence type="ECO:0000256" key="2">
    <source>
        <dbReference type="ARBA" id="ARBA00022832"/>
    </source>
</evidence>
<proteinExistence type="predicted"/>
<accession>A0A0H1RIB1</accession>
<gene>
    <name evidence="10" type="ORF">AA309_15270</name>
</gene>
<dbReference type="CDD" id="cd06558">
    <property type="entry name" value="crotonase-like"/>
    <property type="match status" value="1"/>
</dbReference>
<evidence type="ECO:0000313" key="10">
    <source>
        <dbReference type="EMBL" id="KLK92337.1"/>
    </source>
</evidence>
<comment type="pathway">
    <text evidence="1">Lipid metabolism; fatty acid beta-oxidation.</text>
</comment>
<sequence length="783" mass="83070">MNAFSSSSPSIIGARGTGIARAAVIGAGSMGSGIAAQFANAGIPVDLLDIRGPDSSPNSPAEAGIARQFKANGFMHPDAAKLVHAGNIDDDLQRLSQADWIIEAVVEKLDVKRDLYRKVDSVRKKGSIVSSNTSTIRRSDLIAELGPSFEADFLITHFFNPPRIMRLVEIVSSPENSTKLVSRAKAASEVILGKTVVDCHDTPGFIANRIGCYWLAVAALEAKILGLTVEEADTVMAALGMPRTGVFGLLDLIGIDLIPHVWGSLMSALPASDDIHAYDLPADPVVQGMIAAGQLGRKAKGGFYRINADKSREVLDLSSGLYRPEAPVDAAALPGKGRDLVALLQAGDPRGLYGWRVLSRLIAYTAHVGPEIASDVAAIDTAMELGYAWRAGPFKLAERCGMAMLAERLPQGGQDVPSLLASAIRNEGFYDRNTGSALRTDGTRAQPTDKIDVLTLSALKSRQPKILGNEGATLWDAGDGIACLEVHTKMNSLTPAVFDALEEGLDRIASGFRGLVIGNDNPRAFSAGADLSYFVDLLRKKDWAALGTFLSRGQNLFLRVKYAPFPVVAAPAGLALGGGCELMLHCDAIVAHADLAAGLPETKVGIVPGWGGCTQLLWRGQERARDADDPVSVATMTFETILAGNPSSSALDAWGKGLLRSTDSIVMNRDHLIGRAIQRAASMANAGYHVPDRSTIVLAGPSGKHTLMGLIEQRREALRFTETEMAIAETLASVLTGANGISCAASEEDVLALEREAVIALAKMPATQERIEHMLVTGKPLRN</sequence>
<comment type="caution">
    <text evidence="10">The sequence shown here is derived from an EMBL/GenBank/DDBJ whole genome shotgun (WGS) entry which is preliminary data.</text>
</comment>
<dbReference type="GO" id="GO:0070403">
    <property type="term" value="F:NAD+ binding"/>
    <property type="evidence" value="ECO:0007669"/>
    <property type="project" value="InterPro"/>
</dbReference>
<feature type="domain" description="3-hydroxyacyl-CoA dehydrogenase C-terminal" evidence="8">
    <location>
        <begin position="204"/>
        <end position="305"/>
    </location>
</feature>
<reference evidence="10 11" key="1">
    <citation type="submission" date="2015-05" db="EMBL/GenBank/DDBJ databases">
        <title>Draft genome sequence of Microvirga vignae strain BR3299, a novel nitrogen fixing bacteria isolated from Brazil semi-aired region.</title>
        <authorList>
            <person name="Zilli J.E."/>
            <person name="Passos S.R."/>
            <person name="Leite J."/>
            <person name="Baldani J.I."/>
            <person name="Xavier G.R."/>
            <person name="Rumjaneck N.G."/>
            <person name="Simoes-Araujo J.L."/>
        </authorList>
    </citation>
    <scope>NUCLEOTIDE SEQUENCE [LARGE SCALE GENOMIC DNA]</scope>
    <source>
        <strain evidence="10 11">BR3299</strain>
    </source>
</reference>
<keyword evidence="5" id="KW-0520">NAD</keyword>
<evidence type="ECO:0000259" key="8">
    <source>
        <dbReference type="Pfam" id="PF00725"/>
    </source>
</evidence>
<dbReference type="InterPro" id="IPR001753">
    <property type="entry name" value="Enoyl-CoA_hydra/iso"/>
</dbReference>
<dbReference type="InterPro" id="IPR006108">
    <property type="entry name" value="3HC_DH_C"/>
</dbReference>
<dbReference type="InterPro" id="IPR006176">
    <property type="entry name" value="3-OHacyl-CoA_DH_NAD-bd"/>
</dbReference>
<dbReference type="AlphaFoldDB" id="A0A0H1RIB1"/>
<dbReference type="PANTHER" id="PTHR48075">
    <property type="entry name" value="3-HYDROXYACYL-COA DEHYDROGENASE FAMILY PROTEIN"/>
    <property type="match status" value="1"/>
</dbReference>
<dbReference type="Proteomes" id="UP000035489">
    <property type="component" value="Unassembled WGS sequence"/>
</dbReference>
<evidence type="ECO:0000256" key="3">
    <source>
        <dbReference type="ARBA" id="ARBA00022963"/>
    </source>
</evidence>
<dbReference type="PANTHER" id="PTHR48075:SF7">
    <property type="entry name" value="3-HYDROXYACYL-COA DEHYDROGENASE-RELATED"/>
    <property type="match status" value="1"/>
</dbReference>
<evidence type="ECO:0000256" key="5">
    <source>
        <dbReference type="ARBA" id="ARBA00023027"/>
    </source>
</evidence>
<keyword evidence="2" id="KW-0276">Fatty acid metabolism</keyword>
<dbReference type="EMBL" id="LCYG01000037">
    <property type="protein sequence ID" value="KLK92337.1"/>
    <property type="molecule type" value="Genomic_DNA"/>
</dbReference>
<dbReference type="SUPFAM" id="SSF48179">
    <property type="entry name" value="6-phosphogluconate dehydrogenase C-terminal domain-like"/>
    <property type="match status" value="2"/>
</dbReference>
<evidence type="ECO:0000256" key="1">
    <source>
        <dbReference type="ARBA" id="ARBA00005005"/>
    </source>
</evidence>
<evidence type="ECO:0000256" key="4">
    <source>
        <dbReference type="ARBA" id="ARBA00023002"/>
    </source>
</evidence>
<dbReference type="SUPFAM" id="SSF51735">
    <property type="entry name" value="NAD(P)-binding Rossmann-fold domains"/>
    <property type="match status" value="1"/>
</dbReference>
<evidence type="ECO:0000313" key="11">
    <source>
        <dbReference type="Proteomes" id="UP000035489"/>
    </source>
</evidence>
<evidence type="ECO:0000256" key="6">
    <source>
        <dbReference type="ARBA" id="ARBA00023098"/>
    </source>
</evidence>